<organism evidence="6 7">
    <name type="scientific">Paraglaciecola algarum</name>
    <dbReference type="NCBI Taxonomy" id="3050085"/>
    <lineage>
        <taxon>Bacteria</taxon>
        <taxon>Pseudomonadati</taxon>
        <taxon>Pseudomonadota</taxon>
        <taxon>Gammaproteobacteria</taxon>
        <taxon>Alteromonadales</taxon>
        <taxon>Alteromonadaceae</taxon>
        <taxon>Paraglaciecola</taxon>
    </lineage>
</organism>
<dbReference type="PRINTS" id="PR01438">
    <property type="entry name" value="UNVRSLSTRESS"/>
</dbReference>
<dbReference type="PANTHER" id="PTHR47892:SF1">
    <property type="entry name" value="UNIVERSAL STRESS PROTEIN E"/>
    <property type="match status" value="1"/>
</dbReference>
<evidence type="ECO:0000256" key="2">
    <source>
        <dbReference type="ARBA" id="ARBA00008791"/>
    </source>
</evidence>
<evidence type="ECO:0000256" key="3">
    <source>
        <dbReference type="ARBA" id="ARBA00022490"/>
    </source>
</evidence>
<name>A0ABS9D616_9ALTE</name>
<protein>
    <submittedName>
        <fullName evidence="6">Universal stress protein</fullName>
    </submittedName>
</protein>
<dbReference type="SUPFAM" id="SSF52402">
    <property type="entry name" value="Adenine nucleotide alpha hydrolases-like"/>
    <property type="match status" value="1"/>
</dbReference>
<evidence type="ECO:0000259" key="5">
    <source>
        <dbReference type="Pfam" id="PF00582"/>
    </source>
</evidence>
<reference evidence="6 7" key="1">
    <citation type="submission" date="2022-01" db="EMBL/GenBank/DDBJ databases">
        <title>Paraglaciecola sp. G1-23.</title>
        <authorList>
            <person name="Jin M.S."/>
            <person name="Han D.M."/>
            <person name="Kim H.M."/>
            <person name="Jeon C.O."/>
        </authorList>
    </citation>
    <scope>NUCLEOTIDE SEQUENCE [LARGE SCALE GENOMIC DNA]</scope>
    <source>
        <strain evidence="6 7">G1-23</strain>
    </source>
</reference>
<feature type="domain" description="UspA" evidence="5">
    <location>
        <begin position="151"/>
        <end position="274"/>
    </location>
</feature>
<comment type="caution">
    <text evidence="6">The sequence shown here is derived from an EMBL/GenBank/DDBJ whole genome shotgun (WGS) entry which is preliminary data.</text>
</comment>
<dbReference type="PANTHER" id="PTHR47892">
    <property type="entry name" value="UNIVERSAL STRESS PROTEIN E"/>
    <property type="match status" value="1"/>
</dbReference>
<proteinExistence type="inferred from homology"/>
<comment type="subcellular location">
    <subcellularLocation>
        <location evidence="1">Cytoplasm</location>
    </subcellularLocation>
</comment>
<evidence type="ECO:0000256" key="4">
    <source>
        <dbReference type="ARBA" id="ARBA00037131"/>
    </source>
</evidence>
<keyword evidence="3" id="KW-0963">Cytoplasm</keyword>
<sequence length="275" mass="30354">MKHILVAIEQVSNIKGMLQKALKFNPEKITILLFLADKDNNFDANQLLESIQNVGHKSCETEVINAYALTVDDKSKELNAVLVKQQIDTVFLFRPHFKDQELDFSFIKATLKSTLKTPIFLCGDNKWRKEMKLLATIDILDDSNDQQILNENVLETAAGLSEQSHIAVDVLSVIPISSFKKELDITDEHTVLAREGEATKNALETYVKTSNKLTDYICHVAAGTPASEITSVASKIKANVVIMGSVGRTGLTGLVIGNTAEKILKRLTVDTLIVS</sequence>
<dbReference type="EMBL" id="JAKGAS010000001">
    <property type="protein sequence ID" value="MCF2947126.1"/>
    <property type="molecule type" value="Genomic_DNA"/>
</dbReference>
<comment type="similarity">
    <text evidence="2">Belongs to the universal stress protein A family.</text>
</comment>
<evidence type="ECO:0000313" key="6">
    <source>
        <dbReference type="EMBL" id="MCF2947126.1"/>
    </source>
</evidence>
<dbReference type="Gene3D" id="3.40.50.12370">
    <property type="match status" value="1"/>
</dbReference>
<keyword evidence="7" id="KW-1185">Reference proteome</keyword>
<gene>
    <name evidence="6" type="ORF">L0668_03340</name>
</gene>
<comment type="function">
    <text evidence="4">Required for resistance to DNA-damaging agents.</text>
</comment>
<dbReference type="InterPro" id="IPR006016">
    <property type="entry name" value="UspA"/>
</dbReference>
<evidence type="ECO:0000256" key="1">
    <source>
        <dbReference type="ARBA" id="ARBA00004496"/>
    </source>
</evidence>
<dbReference type="Proteomes" id="UP001521137">
    <property type="component" value="Unassembled WGS sequence"/>
</dbReference>
<evidence type="ECO:0000313" key="7">
    <source>
        <dbReference type="Proteomes" id="UP001521137"/>
    </source>
</evidence>
<dbReference type="RefSeq" id="WP_235310638.1">
    <property type="nucleotide sequence ID" value="NZ_JAKGAS010000001.1"/>
</dbReference>
<accession>A0ABS9D616</accession>
<dbReference type="InterPro" id="IPR006015">
    <property type="entry name" value="Universal_stress_UspA"/>
</dbReference>
<dbReference type="Pfam" id="PF00582">
    <property type="entry name" value="Usp"/>
    <property type="match status" value="1"/>
</dbReference>